<accession>A0A840IAL1</accession>
<dbReference type="InterPro" id="IPR036661">
    <property type="entry name" value="Luciferase-like_sf"/>
</dbReference>
<evidence type="ECO:0000313" key="3">
    <source>
        <dbReference type="EMBL" id="MBB4661395.1"/>
    </source>
</evidence>
<comment type="caution">
    <text evidence="3">The sequence shown here is derived from an EMBL/GenBank/DDBJ whole genome shotgun (WGS) entry which is preliminary data.</text>
</comment>
<dbReference type="RefSeq" id="WP_183339525.1">
    <property type="nucleotide sequence ID" value="NZ_JACHNU010000001.1"/>
</dbReference>
<dbReference type="PANTHER" id="PTHR43244:SF1">
    <property type="entry name" value="5,10-METHYLENETETRAHYDROMETHANOPTERIN REDUCTASE"/>
    <property type="match status" value="1"/>
</dbReference>
<name>A0A840IAL1_9ACTN</name>
<sequence length="333" mass="35502">MSFDVGVQVFPGQPRDAVAEAIAYERLGISSVWIADHFHGAGRDTSWIVPEVFTTLGAVAASTETLRFGTCVVSTTKRDPAVLAHGALTLSSLSGGRFELGLGTGFGPDLHAFGIPTRAAVSRLEESLEVVRGLFASSPERPFDHDGRRWQLSGAFLNLPGAAAPPVSLAAIGPRMLELAATRADGWLPFGLTPDIYRAFLDRMAPRSAAFRARLWVPTFVEEPGEDRSAEAEASGRLYLSMAPQVLEHALGAEAGGSAGSSLAWSPERGREIARAIPRELALAVTVHGPPERCVEQLRAFEAAGCDGVVLRITDPTRRRGDVERLAQALQSA</sequence>
<dbReference type="AlphaFoldDB" id="A0A840IAL1"/>
<dbReference type="Pfam" id="PF00296">
    <property type="entry name" value="Bac_luciferase"/>
    <property type="match status" value="1"/>
</dbReference>
<dbReference type="PANTHER" id="PTHR43244">
    <property type="match status" value="1"/>
</dbReference>
<keyword evidence="1" id="KW-0560">Oxidoreductase</keyword>
<evidence type="ECO:0000313" key="4">
    <source>
        <dbReference type="Proteomes" id="UP000585272"/>
    </source>
</evidence>
<evidence type="ECO:0000259" key="2">
    <source>
        <dbReference type="Pfam" id="PF00296"/>
    </source>
</evidence>
<dbReference type="SUPFAM" id="SSF51679">
    <property type="entry name" value="Bacterial luciferase-like"/>
    <property type="match status" value="1"/>
</dbReference>
<feature type="domain" description="Luciferase-like" evidence="2">
    <location>
        <begin position="12"/>
        <end position="307"/>
    </location>
</feature>
<keyword evidence="3" id="KW-0503">Monooxygenase</keyword>
<proteinExistence type="predicted"/>
<dbReference type="GO" id="GO:0016705">
    <property type="term" value="F:oxidoreductase activity, acting on paired donors, with incorporation or reduction of molecular oxygen"/>
    <property type="evidence" value="ECO:0007669"/>
    <property type="project" value="InterPro"/>
</dbReference>
<dbReference type="InterPro" id="IPR050564">
    <property type="entry name" value="F420-G6PD/mer"/>
</dbReference>
<keyword evidence="4" id="KW-1185">Reference proteome</keyword>
<evidence type="ECO:0000256" key="1">
    <source>
        <dbReference type="ARBA" id="ARBA00023002"/>
    </source>
</evidence>
<dbReference type="Gene3D" id="3.20.20.30">
    <property type="entry name" value="Luciferase-like domain"/>
    <property type="match status" value="1"/>
</dbReference>
<dbReference type="GO" id="GO:0004497">
    <property type="term" value="F:monooxygenase activity"/>
    <property type="evidence" value="ECO:0007669"/>
    <property type="project" value="UniProtKB-KW"/>
</dbReference>
<organism evidence="3 4">
    <name type="scientific">Conexibacter arvalis</name>
    <dbReference type="NCBI Taxonomy" id="912552"/>
    <lineage>
        <taxon>Bacteria</taxon>
        <taxon>Bacillati</taxon>
        <taxon>Actinomycetota</taxon>
        <taxon>Thermoleophilia</taxon>
        <taxon>Solirubrobacterales</taxon>
        <taxon>Conexibacteraceae</taxon>
        <taxon>Conexibacter</taxon>
    </lineage>
</organism>
<gene>
    <name evidence="3" type="ORF">BDZ31_000968</name>
</gene>
<reference evidence="3 4" key="1">
    <citation type="submission" date="2020-08" db="EMBL/GenBank/DDBJ databases">
        <title>Genomic Encyclopedia of Archaeal and Bacterial Type Strains, Phase II (KMG-II): from individual species to whole genera.</title>
        <authorList>
            <person name="Goeker M."/>
        </authorList>
    </citation>
    <scope>NUCLEOTIDE SEQUENCE [LARGE SCALE GENOMIC DNA]</scope>
    <source>
        <strain evidence="3 4">DSM 23288</strain>
    </source>
</reference>
<dbReference type="InterPro" id="IPR011251">
    <property type="entry name" value="Luciferase-like_dom"/>
</dbReference>
<dbReference type="Proteomes" id="UP000585272">
    <property type="component" value="Unassembled WGS sequence"/>
</dbReference>
<protein>
    <submittedName>
        <fullName evidence="3">Alkanesulfonate monooxygenase SsuD/methylene tetrahydromethanopterin reductase-like flavin-dependent oxidoreductase (Luciferase family)</fullName>
    </submittedName>
</protein>
<dbReference type="EMBL" id="JACHNU010000001">
    <property type="protein sequence ID" value="MBB4661395.1"/>
    <property type="molecule type" value="Genomic_DNA"/>
</dbReference>